<dbReference type="Pfam" id="PF00356">
    <property type="entry name" value="LacI"/>
    <property type="match status" value="1"/>
</dbReference>
<reference evidence="6" key="1">
    <citation type="submission" date="2019-10" db="EMBL/GenBank/DDBJ databases">
        <title>Description of Paenibacillus glebae sp. nov.</title>
        <authorList>
            <person name="Carlier A."/>
            <person name="Qi S."/>
        </authorList>
    </citation>
    <scope>NUCLEOTIDE SEQUENCE</scope>
    <source>
        <strain evidence="6">LMG 31456</strain>
    </source>
</reference>
<gene>
    <name evidence="6" type="ORF">GC093_33885</name>
</gene>
<keyword evidence="1" id="KW-0678">Repressor</keyword>
<dbReference type="PANTHER" id="PTHR30146:SF148">
    <property type="entry name" value="HTH-TYPE TRANSCRIPTIONAL REPRESSOR PURR-RELATED"/>
    <property type="match status" value="1"/>
</dbReference>
<dbReference type="Gene3D" id="3.40.50.2300">
    <property type="match status" value="2"/>
</dbReference>
<keyword evidence="3 6" id="KW-0238">DNA-binding</keyword>
<proteinExistence type="predicted"/>
<organism evidence="6 7">
    <name type="scientific">Paenibacillus foliorum</name>
    <dbReference type="NCBI Taxonomy" id="2654974"/>
    <lineage>
        <taxon>Bacteria</taxon>
        <taxon>Bacillati</taxon>
        <taxon>Bacillota</taxon>
        <taxon>Bacilli</taxon>
        <taxon>Bacillales</taxon>
        <taxon>Paenibacillaceae</taxon>
        <taxon>Paenibacillus</taxon>
    </lineage>
</organism>
<dbReference type="InterPro" id="IPR010982">
    <property type="entry name" value="Lambda_DNA-bd_dom_sf"/>
</dbReference>
<dbReference type="InterPro" id="IPR028082">
    <property type="entry name" value="Peripla_BP_I"/>
</dbReference>
<dbReference type="PROSITE" id="PS00356">
    <property type="entry name" value="HTH_LACI_1"/>
    <property type="match status" value="1"/>
</dbReference>
<evidence type="ECO:0000256" key="3">
    <source>
        <dbReference type="ARBA" id="ARBA00023125"/>
    </source>
</evidence>
<dbReference type="SMART" id="SM00354">
    <property type="entry name" value="HTH_LACI"/>
    <property type="match status" value="1"/>
</dbReference>
<dbReference type="AlphaFoldDB" id="A0A972GWH2"/>
<dbReference type="PRINTS" id="PR00036">
    <property type="entry name" value="HTHLACI"/>
</dbReference>
<dbReference type="PROSITE" id="PS50932">
    <property type="entry name" value="HTH_LACI_2"/>
    <property type="match status" value="1"/>
</dbReference>
<keyword evidence="7" id="KW-1185">Reference proteome</keyword>
<evidence type="ECO:0000256" key="4">
    <source>
        <dbReference type="ARBA" id="ARBA00023163"/>
    </source>
</evidence>
<dbReference type="CDD" id="cd06267">
    <property type="entry name" value="PBP1_LacI_sugar_binding-like"/>
    <property type="match status" value="1"/>
</dbReference>
<dbReference type="EMBL" id="WHOD01000128">
    <property type="protein sequence ID" value="NOU98186.1"/>
    <property type="molecule type" value="Genomic_DNA"/>
</dbReference>
<dbReference type="SUPFAM" id="SSF53822">
    <property type="entry name" value="Periplasmic binding protein-like I"/>
    <property type="match status" value="1"/>
</dbReference>
<accession>A0A972GWH2</accession>
<feature type="domain" description="HTH lacI-type" evidence="5">
    <location>
        <begin position="15"/>
        <end position="69"/>
    </location>
</feature>
<dbReference type="GO" id="GO:0000976">
    <property type="term" value="F:transcription cis-regulatory region binding"/>
    <property type="evidence" value="ECO:0007669"/>
    <property type="project" value="TreeGrafter"/>
</dbReference>
<dbReference type="Gene3D" id="1.10.260.40">
    <property type="entry name" value="lambda repressor-like DNA-binding domains"/>
    <property type="match status" value="1"/>
</dbReference>
<dbReference type="GO" id="GO:0003700">
    <property type="term" value="F:DNA-binding transcription factor activity"/>
    <property type="evidence" value="ECO:0007669"/>
    <property type="project" value="TreeGrafter"/>
</dbReference>
<evidence type="ECO:0000256" key="2">
    <source>
        <dbReference type="ARBA" id="ARBA00023015"/>
    </source>
</evidence>
<dbReference type="InterPro" id="IPR000843">
    <property type="entry name" value="HTH_LacI"/>
</dbReference>
<evidence type="ECO:0000313" key="7">
    <source>
        <dbReference type="Proteomes" id="UP000641588"/>
    </source>
</evidence>
<dbReference type="SUPFAM" id="SSF47413">
    <property type="entry name" value="lambda repressor-like DNA-binding domains"/>
    <property type="match status" value="1"/>
</dbReference>
<evidence type="ECO:0000313" key="6">
    <source>
        <dbReference type="EMBL" id="NOU98186.1"/>
    </source>
</evidence>
<dbReference type="Pfam" id="PF00532">
    <property type="entry name" value="Peripla_BP_1"/>
    <property type="match status" value="1"/>
</dbReference>
<dbReference type="PANTHER" id="PTHR30146">
    <property type="entry name" value="LACI-RELATED TRANSCRIPTIONAL REPRESSOR"/>
    <property type="match status" value="1"/>
</dbReference>
<sequence length="340" mass="37562">MLTAKRIGEYSVSSITIKDVALAAGVSTATVSRVLNRTGYVSNQVRLHVEQVMKGLNYQPNVLARSLKQEKSRTVGIVLPDMTNPYFMGVARIVQQRLLEKGYHLIYMDSVEDPEKELEAIQLLQGMRIEALILAGTGQNAEIVKHLIHSGTAVVLLDRIIDGVHTDLVVEDNAGAAEEAMGYLLSKYGDRIGIIGGPQHISTARERLEGARKAVALVGIQISETKFYAGDYSRASGIQACNFFMETEEPPVAIFSSNNEMTYGFYLGMKERGLDLDSVEVISFGELDAAPLFSHRLSIIYQNPAQIGEAVAELTLKRLEREGIGREKRIFTPRLEKQFS</sequence>
<dbReference type="Proteomes" id="UP000641588">
    <property type="component" value="Unassembled WGS sequence"/>
</dbReference>
<dbReference type="CDD" id="cd01392">
    <property type="entry name" value="HTH_LacI"/>
    <property type="match status" value="1"/>
</dbReference>
<comment type="caution">
    <text evidence="6">The sequence shown here is derived from an EMBL/GenBank/DDBJ whole genome shotgun (WGS) entry which is preliminary data.</text>
</comment>
<keyword evidence="2" id="KW-0805">Transcription regulation</keyword>
<evidence type="ECO:0000256" key="1">
    <source>
        <dbReference type="ARBA" id="ARBA00022491"/>
    </source>
</evidence>
<name>A0A972GWH2_9BACL</name>
<keyword evidence="4" id="KW-0804">Transcription</keyword>
<dbReference type="InterPro" id="IPR001761">
    <property type="entry name" value="Peripla_BP/Lac1_sug-bd_dom"/>
</dbReference>
<protein>
    <submittedName>
        <fullName evidence="6">LacI family DNA-binding transcriptional regulator</fullName>
    </submittedName>
</protein>
<evidence type="ECO:0000259" key="5">
    <source>
        <dbReference type="PROSITE" id="PS50932"/>
    </source>
</evidence>